<organism evidence="3 4">
    <name type="scientific">Cicer arietinum</name>
    <name type="common">Chickpea</name>
    <name type="synonym">Garbanzo</name>
    <dbReference type="NCBI Taxonomy" id="3827"/>
    <lineage>
        <taxon>Eukaryota</taxon>
        <taxon>Viridiplantae</taxon>
        <taxon>Streptophyta</taxon>
        <taxon>Embryophyta</taxon>
        <taxon>Tracheophyta</taxon>
        <taxon>Spermatophyta</taxon>
        <taxon>Magnoliopsida</taxon>
        <taxon>eudicotyledons</taxon>
        <taxon>Gunneridae</taxon>
        <taxon>Pentapetalae</taxon>
        <taxon>rosids</taxon>
        <taxon>fabids</taxon>
        <taxon>Fabales</taxon>
        <taxon>Fabaceae</taxon>
        <taxon>Papilionoideae</taxon>
        <taxon>50 kb inversion clade</taxon>
        <taxon>NPAAA clade</taxon>
        <taxon>Hologalegina</taxon>
        <taxon>IRL clade</taxon>
        <taxon>Cicereae</taxon>
        <taxon>Cicer</taxon>
    </lineage>
</organism>
<proteinExistence type="predicted"/>
<protein>
    <submittedName>
        <fullName evidence="4">Uncharacterized protein LOC113785766</fullName>
    </submittedName>
</protein>
<reference evidence="4" key="2">
    <citation type="submission" date="2025-08" db="UniProtKB">
        <authorList>
            <consortium name="RefSeq"/>
        </authorList>
    </citation>
    <scope>IDENTIFICATION</scope>
    <source>
        <tissue evidence="4">Etiolated seedlings</tissue>
    </source>
</reference>
<dbReference type="PROSITE" id="PS50994">
    <property type="entry name" value="INTEGRASE"/>
    <property type="match status" value="1"/>
</dbReference>
<dbReference type="OrthoDB" id="6776856at2759"/>
<dbReference type="Gene3D" id="3.30.420.10">
    <property type="entry name" value="Ribonuclease H-like superfamily/Ribonuclease H"/>
    <property type="match status" value="1"/>
</dbReference>
<dbReference type="InterPro" id="IPR036397">
    <property type="entry name" value="RNaseH_sf"/>
</dbReference>
<dbReference type="GO" id="GO:0006508">
    <property type="term" value="P:proteolysis"/>
    <property type="evidence" value="ECO:0007669"/>
    <property type="project" value="UniProtKB-KW"/>
</dbReference>
<evidence type="ECO:0000313" key="4">
    <source>
        <dbReference type="RefSeq" id="XP_027188428.1"/>
    </source>
</evidence>
<accession>A0A3Q7XN78</accession>
<evidence type="ECO:0000259" key="2">
    <source>
        <dbReference type="PROSITE" id="PS50994"/>
    </source>
</evidence>
<name>A0A3Q7XN78_CICAR</name>
<gene>
    <name evidence="4" type="primary">LOC113785766</name>
</gene>
<dbReference type="PANTHER" id="PTHR42648:SF18">
    <property type="entry name" value="RETROTRANSPOSON, UNCLASSIFIED-LIKE PROTEIN"/>
    <property type="match status" value="1"/>
</dbReference>
<dbReference type="STRING" id="3827.A0A3Q7XN78"/>
<dbReference type="AlphaFoldDB" id="A0A3Q7XN78"/>
<dbReference type="InterPro" id="IPR001584">
    <property type="entry name" value="Integrase_cat-core"/>
</dbReference>
<dbReference type="InterPro" id="IPR012337">
    <property type="entry name" value="RNaseH-like_sf"/>
</dbReference>
<keyword evidence="1" id="KW-0645">Protease</keyword>
<dbReference type="PANTHER" id="PTHR42648">
    <property type="entry name" value="TRANSPOSASE, PUTATIVE-RELATED"/>
    <property type="match status" value="1"/>
</dbReference>
<sequence length="425" mass="49142">MEEQEKVLDLISRLKSITNQMVDYDEKLIEQKLCEKILRSLHPRFDYIVCALEESKDISTLSLKELQGTLEARELRMEERSRWSGKRKQKKKDEDEVYVAQEDDSDSETVLLMATTNKERSSSNSKIVLLMATTSEEHSSSQFWFLDTRCFNHMTSYKEWLVDINATRRSKIKFANECTLEAKEAGNIVIKRRNGKTVVIENVMYVPGMKSNLLSIDQLIQKGFQVIMKDDVVEMYSSQKNLILKAVSSVDEDWLWHARFGHLKFRSLHQQGSKKMVSGILMIDVPEKTKDEAFEMFKNFKVKVEKQSQKTIKGLRIDGGGEYTSHEFEELCVKHGIEHEVTAPYTPQHNGLAERRNITILYMNRSMLKGKELPHKLWGEVASIVAYIINKCRTKKLPKKVWSGTKPTIGHLRIFGGLCFNHVPD</sequence>
<feature type="domain" description="Integrase catalytic" evidence="2">
    <location>
        <begin position="236"/>
        <end position="415"/>
    </location>
</feature>
<dbReference type="InterPro" id="IPR054722">
    <property type="entry name" value="PolX-like_BBD"/>
</dbReference>
<dbReference type="Proteomes" id="UP000087171">
    <property type="component" value="Chromosome Ca3"/>
</dbReference>
<dbReference type="InterPro" id="IPR039537">
    <property type="entry name" value="Retrotran_Ty1/copia-like"/>
</dbReference>
<keyword evidence="3" id="KW-1185">Reference proteome</keyword>
<dbReference type="GO" id="GO:0015074">
    <property type="term" value="P:DNA integration"/>
    <property type="evidence" value="ECO:0007669"/>
    <property type="project" value="InterPro"/>
</dbReference>
<dbReference type="GO" id="GO:0003676">
    <property type="term" value="F:nucleic acid binding"/>
    <property type="evidence" value="ECO:0007669"/>
    <property type="project" value="InterPro"/>
</dbReference>
<evidence type="ECO:0000256" key="1">
    <source>
        <dbReference type="ARBA" id="ARBA00022670"/>
    </source>
</evidence>
<dbReference type="SUPFAM" id="SSF53098">
    <property type="entry name" value="Ribonuclease H-like"/>
    <property type="match status" value="1"/>
</dbReference>
<dbReference type="Pfam" id="PF22936">
    <property type="entry name" value="Pol_BBD"/>
    <property type="match status" value="1"/>
</dbReference>
<dbReference type="GO" id="GO:0008233">
    <property type="term" value="F:peptidase activity"/>
    <property type="evidence" value="ECO:0007669"/>
    <property type="project" value="UniProtKB-KW"/>
</dbReference>
<keyword evidence="1" id="KW-0378">Hydrolase</keyword>
<reference evidence="3" key="1">
    <citation type="journal article" date="2013" name="Nat. Biotechnol.">
        <title>Draft genome sequence of chickpea (Cicer arietinum) provides a resource for trait improvement.</title>
        <authorList>
            <person name="Varshney R.K."/>
            <person name="Song C."/>
            <person name="Saxena R.K."/>
            <person name="Azam S."/>
            <person name="Yu S."/>
            <person name="Sharpe A.G."/>
            <person name="Cannon S."/>
            <person name="Baek J."/>
            <person name="Rosen B.D."/>
            <person name="Tar'an B."/>
            <person name="Millan T."/>
            <person name="Zhang X."/>
            <person name="Ramsay L.D."/>
            <person name="Iwata A."/>
            <person name="Wang Y."/>
            <person name="Nelson W."/>
            <person name="Farmer A.D."/>
            <person name="Gaur P.M."/>
            <person name="Soderlund C."/>
            <person name="Penmetsa R.V."/>
            <person name="Xu C."/>
            <person name="Bharti A.K."/>
            <person name="He W."/>
            <person name="Winter P."/>
            <person name="Zhao S."/>
            <person name="Hane J.K."/>
            <person name="Carrasquilla-Garcia N."/>
            <person name="Condie J.A."/>
            <person name="Upadhyaya H.D."/>
            <person name="Luo M.C."/>
            <person name="Thudi M."/>
            <person name="Gowda C.L."/>
            <person name="Singh N.P."/>
            <person name="Lichtenzveig J."/>
            <person name="Gali K.K."/>
            <person name="Rubio J."/>
            <person name="Nadarajan N."/>
            <person name="Dolezel J."/>
            <person name="Bansal K.C."/>
            <person name="Xu X."/>
            <person name="Edwards D."/>
            <person name="Zhang G."/>
            <person name="Kahl G."/>
            <person name="Gil J."/>
            <person name="Singh K.B."/>
            <person name="Datta S.K."/>
            <person name="Jackson S.A."/>
            <person name="Wang J."/>
            <person name="Cook D.R."/>
        </authorList>
    </citation>
    <scope>NUCLEOTIDE SEQUENCE [LARGE SCALE GENOMIC DNA]</scope>
    <source>
        <strain evidence="3">cv. CDC Frontier</strain>
    </source>
</reference>
<dbReference type="RefSeq" id="XP_027188428.1">
    <property type="nucleotide sequence ID" value="XM_027332627.1"/>
</dbReference>
<evidence type="ECO:0000313" key="3">
    <source>
        <dbReference type="Proteomes" id="UP000087171"/>
    </source>
</evidence>
<dbReference type="Pfam" id="PF14223">
    <property type="entry name" value="Retrotran_gag_2"/>
    <property type="match status" value="1"/>
</dbReference>